<gene>
    <name evidence="8" type="ORF">Lsai_0242</name>
</gene>
<keyword evidence="2 6" id="KW-0378">Hydrolase</keyword>
<keyword evidence="7" id="KW-0732">Signal</keyword>
<evidence type="ECO:0000256" key="7">
    <source>
        <dbReference type="SAM" id="SignalP"/>
    </source>
</evidence>
<dbReference type="Pfam" id="PF00295">
    <property type="entry name" value="Glyco_hydro_28"/>
    <property type="match status" value="1"/>
</dbReference>
<dbReference type="RefSeq" id="WP_232002708.1">
    <property type="nucleotide sequence ID" value="NZ_CAAAJE010000005.1"/>
</dbReference>
<dbReference type="InterPro" id="IPR012334">
    <property type="entry name" value="Pectin_lyas_fold"/>
</dbReference>
<keyword evidence="3" id="KW-1015">Disulfide bond</keyword>
<dbReference type="STRING" id="28087.Lsai_0242"/>
<evidence type="ECO:0000256" key="2">
    <source>
        <dbReference type="ARBA" id="ARBA00022801"/>
    </source>
</evidence>
<dbReference type="Proteomes" id="UP000054621">
    <property type="component" value="Unassembled WGS sequence"/>
</dbReference>
<evidence type="ECO:0000256" key="1">
    <source>
        <dbReference type="ARBA" id="ARBA00008834"/>
    </source>
</evidence>
<evidence type="ECO:0000313" key="9">
    <source>
        <dbReference type="Proteomes" id="UP000054621"/>
    </source>
</evidence>
<dbReference type="AlphaFoldDB" id="A0A0W0YTJ5"/>
<feature type="signal peptide" evidence="7">
    <location>
        <begin position="1"/>
        <end position="25"/>
    </location>
</feature>
<reference evidence="8 9" key="1">
    <citation type="submission" date="2015-11" db="EMBL/GenBank/DDBJ databases">
        <title>Genomic analysis of 38 Legionella species identifies large and diverse effector repertoires.</title>
        <authorList>
            <person name="Burstein D."/>
            <person name="Amaro F."/>
            <person name="Zusman T."/>
            <person name="Lifshitz Z."/>
            <person name="Cohen O."/>
            <person name="Gilbert J.A."/>
            <person name="Pupko T."/>
            <person name="Shuman H.A."/>
            <person name="Segal G."/>
        </authorList>
    </citation>
    <scope>NUCLEOTIDE SEQUENCE [LARGE SCALE GENOMIC DNA]</scope>
    <source>
        <strain evidence="8 9">Mt.St.Helens-4</strain>
    </source>
</reference>
<dbReference type="InterPro" id="IPR011050">
    <property type="entry name" value="Pectin_lyase_fold/virulence"/>
</dbReference>
<comment type="caution">
    <text evidence="8">The sequence shown here is derived from an EMBL/GenBank/DDBJ whole genome shotgun (WGS) entry which is preliminary data.</text>
</comment>
<dbReference type="PATRIC" id="fig|28087.4.peg.255"/>
<dbReference type="GO" id="GO:0005975">
    <property type="term" value="P:carbohydrate metabolic process"/>
    <property type="evidence" value="ECO:0007669"/>
    <property type="project" value="InterPro"/>
</dbReference>
<sequence length="391" mass="42077">MDHWHAKKSLAILIVTLLYSNYSLADIVTQCTATNTGTKCAFSGTGSNLATLISQTLKTYPNNLTLIIKESNNLSPITISNANNITIRLAANVTLTAPVRTDTSWKNQSALITVDQVNNFVLKGANSSTSIIDGQGTTWWNKVDTRPVLVDITGTSGVTVHSIQLRNSPKYNLHLVSTNDININNIVINAPADSPNTDGVNTHNIKNMTIDSIVVNNGDDGIAVNSDTGPSSDIKINNVTLIHGHGLSIGSLVYNPVFDMTVTNVTMQDAQYGLRIKTRCPGEDPAKCSQTKTASISNISYENVTMSGVHYPIYFDLDYGTTGHFSYVNLSSITYNNVVSTNSVHPASLICSKNNGCTNLLFNSINIDTNGNCQGINGGSYDKVVPCPFNH</sequence>
<evidence type="ECO:0000256" key="3">
    <source>
        <dbReference type="ARBA" id="ARBA00023157"/>
    </source>
</evidence>
<dbReference type="eggNOG" id="COG5434">
    <property type="taxonomic scope" value="Bacteria"/>
</dbReference>
<dbReference type="GO" id="GO:0047911">
    <property type="term" value="F:galacturan 1,4-alpha-galacturonidase activity"/>
    <property type="evidence" value="ECO:0007669"/>
    <property type="project" value="UniProtKB-EC"/>
</dbReference>
<evidence type="ECO:0000313" key="8">
    <source>
        <dbReference type="EMBL" id="KTD60132.1"/>
    </source>
</evidence>
<organism evidence="8 9">
    <name type="scientific">Legionella sainthelensi</name>
    <dbReference type="NCBI Taxonomy" id="28087"/>
    <lineage>
        <taxon>Bacteria</taxon>
        <taxon>Pseudomonadati</taxon>
        <taxon>Pseudomonadota</taxon>
        <taxon>Gammaproteobacteria</taxon>
        <taxon>Legionellales</taxon>
        <taxon>Legionellaceae</taxon>
        <taxon>Legionella</taxon>
    </lineage>
</organism>
<dbReference type="SMART" id="SM00710">
    <property type="entry name" value="PbH1"/>
    <property type="match status" value="6"/>
</dbReference>
<dbReference type="PANTHER" id="PTHR31736:SF19">
    <property type="entry name" value="PECTIN LYASE SUPERFAMILY PROTEIN-RELATED"/>
    <property type="match status" value="1"/>
</dbReference>
<keyword evidence="4" id="KW-0325">Glycoprotein</keyword>
<evidence type="ECO:0000256" key="6">
    <source>
        <dbReference type="RuleBase" id="RU361169"/>
    </source>
</evidence>
<dbReference type="InterPro" id="IPR006626">
    <property type="entry name" value="PbH1"/>
</dbReference>
<dbReference type="GO" id="GO:0004650">
    <property type="term" value="F:polygalacturonase activity"/>
    <property type="evidence" value="ECO:0007669"/>
    <property type="project" value="InterPro"/>
</dbReference>
<protein>
    <submittedName>
        <fullName evidence="8">Glycoside hydrolase family 28 protein / polygalacturonase</fullName>
        <ecNumber evidence="8">3.2.1.67</ecNumber>
    </submittedName>
</protein>
<dbReference type="InterPro" id="IPR000743">
    <property type="entry name" value="Glyco_hydro_28"/>
</dbReference>
<dbReference type="EC" id="3.2.1.67" evidence="8"/>
<dbReference type="SUPFAM" id="SSF51126">
    <property type="entry name" value="Pectin lyase-like"/>
    <property type="match status" value="1"/>
</dbReference>
<name>A0A0W0YTJ5_9GAMM</name>
<evidence type="ECO:0000256" key="5">
    <source>
        <dbReference type="ARBA" id="ARBA00023295"/>
    </source>
</evidence>
<accession>A0A0W0YTJ5</accession>
<dbReference type="Gene3D" id="2.160.20.10">
    <property type="entry name" value="Single-stranded right-handed beta-helix, Pectin lyase-like"/>
    <property type="match status" value="1"/>
</dbReference>
<dbReference type="EMBL" id="LNYV01000003">
    <property type="protein sequence ID" value="KTD60132.1"/>
    <property type="molecule type" value="Genomic_DNA"/>
</dbReference>
<comment type="similarity">
    <text evidence="1 6">Belongs to the glycosyl hydrolase 28 family.</text>
</comment>
<keyword evidence="5 6" id="KW-0326">Glycosidase</keyword>
<proteinExistence type="inferred from homology"/>
<dbReference type="PANTHER" id="PTHR31736">
    <property type="match status" value="1"/>
</dbReference>
<feature type="chain" id="PRO_5006917963" evidence="7">
    <location>
        <begin position="26"/>
        <end position="391"/>
    </location>
</feature>
<evidence type="ECO:0000256" key="4">
    <source>
        <dbReference type="ARBA" id="ARBA00023180"/>
    </source>
</evidence>
<dbReference type="GO" id="GO:0046576">
    <property type="term" value="F:rhamnogalacturonan alpha-L-rhamnopyranosyl-(1-&gt;4)-alpha-D-galactopyranosyluronide lyase activity"/>
    <property type="evidence" value="ECO:0007669"/>
    <property type="project" value="UniProtKB-ARBA"/>
</dbReference>